<comment type="caution">
    <text evidence="2">The sequence shown here is derived from an EMBL/GenBank/DDBJ whole genome shotgun (WGS) entry which is preliminary data.</text>
</comment>
<name>A0AAV7S3D3_PLEWA</name>
<gene>
    <name evidence="2" type="ORF">NDU88_010240</name>
</gene>
<protein>
    <submittedName>
        <fullName evidence="2">Uncharacterized protein</fullName>
    </submittedName>
</protein>
<evidence type="ECO:0000313" key="3">
    <source>
        <dbReference type="Proteomes" id="UP001066276"/>
    </source>
</evidence>
<keyword evidence="3" id="KW-1185">Reference proteome</keyword>
<evidence type="ECO:0000313" key="2">
    <source>
        <dbReference type="EMBL" id="KAJ1157533.1"/>
    </source>
</evidence>
<organism evidence="2 3">
    <name type="scientific">Pleurodeles waltl</name>
    <name type="common">Iberian ribbed newt</name>
    <dbReference type="NCBI Taxonomy" id="8319"/>
    <lineage>
        <taxon>Eukaryota</taxon>
        <taxon>Metazoa</taxon>
        <taxon>Chordata</taxon>
        <taxon>Craniata</taxon>
        <taxon>Vertebrata</taxon>
        <taxon>Euteleostomi</taxon>
        <taxon>Amphibia</taxon>
        <taxon>Batrachia</taxon>
        <taxon>Caudata</taxon>
        <taxon>Salamandroidea</taxon>
        <taxon>Salamandridae</taxon>
        <taxon>Pleurodelinae</taxon>
        <taxon>Pleurodeles</taxon>
    </lineage>
</organism>
<reference evidence="2" key="1">
    <citation type="journal article" date="2022" name="bioRxiv">
        <title>Sequencing and chromosome-scale assembly of the giantPleurodeles waltlgenome.</title>
        <authorList>
            <person name="Brown T."/>
            <person name="Elewa A."/>
            <person name="Iarovenko S."/>
            <person name="Subramanian E."/>
            <person name="Araus A.J."/>
            <person name="Petzold A."/>
            <person name="Susuki M."/>
            <person name="Suzuki K.-i.T."/>
            <person name="Hayashi T."/>
            <person name="Toyoda A."/>
            <person name="Oliveira C."/>
            <person name="Osipova E."/>
            <person name="Leigh N.D."/>
            <person name="Simon A."/>
            <person name="Yun M.H."/>
        </authorList>
    </citation>
    <scope>NUCLEOTIDE SEQUENCE</scope>
    <source>
        <strain evidence="2">20211129_DDA</strain>
        <tissue evidence="2">Liver</tissue>
    </source>
</reference>
<feature type="region of interest" description="Disordered" evidence="1">
    <location>
        <begin position="1"/>
        <end position="132"/>
    </location>
</feature>
<dbReference type="Proteomes" id="UP001066276">
    <property type="component" value="Chromosome 5"/>
</dbReference>
<feature type="compositionally biased region" description="Basic and acidic residues" evidence="1">
    <location>
        <begin position="104"/>
        <end position="121"/>
    </location>
</feature>
<feature type="compositionally biased region" description="Basic and acidic residues" evidence="1">
    <location>
        <begin position="73"/>
        <end position="85"/>
    </location>
</feature>
<dbReference type="AlphaFoldDB" id="A0AAV7S3D3"/>
<evidence type="ECO:0000256" key="1">
    <source>
        <dbReference type="SAM" id="MobiDB-lite"/>
    </source>
</evidence>
<sequence length="182" mass="20102">MSPGDGVQCGWEAPEWDNAQDTAEGGAPYQFPWGTAEKFPPGCPNDFQGQIKRGCKEEETQGETEQAGPGARGCKEEETRGEMEKASPGARGREDEEAGGILEKATEDRKRAEKGDWETHGPNHVPGGTWLSKSNCSVLLELKEMRSYSHVMEAREEPRCEAVWADSVQETALLERPLQPQR</sequence>
<dbReference type="EMBL" id="JANPWB010000009">
    <property type="protein sequence ID" value="KAJ1157533.1"/>
    <property type="molecule type" value="Genomic_DNA"/>
</dbReference>
<proteinExistence type="predicted"/>
<accession>A0AAV7S3D3</accession>